<dbReference type="Gene3D" id="2.170.11.10">
    <property type="entry name" value="DNA Topoisomerase I, domain 2"/>
    <property type="match status" value="2"/>
</dbReference>
<dbReference type="Pfam" id="PF02919">
    <property type="entry name" value="Topoisom_I_N"/>
    <property type="match status" value="2"/>
</dbReference>
<dbReference type="Pfam" id="PF14370">
    <property type="entry name" value="Topo_C_assoc"/>
    <property type="match status" value="1"/>
</dbReference>
<dbReference type="InterPro" id="IPR013030">
    <property type="entry name" value="DNA_topo_DNA_db_N_dom2"/>
</dbReference>
<name>A0ABQ7H9D8_DUNSA</name>
<evidence type="ECO:0000256" key="11">
    <source>
        <dbReference type="SAM" id="MobiDB-lite"/>
    </source>
</evidence>
<feature type="active site" description="O-(3'-phospho-DNA)-tyrosine intermediate" evidence="9">
    <location>
        <position position="539"/>
    </location>
</feature>
<evidence type="ECO:0000256" key="4">
    <source>
        <dbReference type="ARBA" id="ARBA00019632"/>
    </source>
</evidence>
<dbReference type="SMART" id="SM00435">
    <property type="entry name" value="TOPEUc"/>
    <property type="match status" value="1"/>
</dbReference>
<organism evidence="13 14">
    <name type="scientific">Dunaliella salina</name>
    <name type="common">Green alga</name>
    <name type="synonym">Protococcus salinus</name>
    <dbReference type="NCBI Taxonomy" id="3046"/>
    <lineage>
        <taxon>Eukaryota</taxon>
        <taxon>Viridiplantae</taxon>
        <taxon>Chlorophyta</taxon>
        <taxon>core chlorophytes</taxon>
        <taxon>Chlorophyceae</taxon>
        <taxon>CS clade</taxon>
        <taxon>Chlamydomonadales</taxon>
        <taxon>Dunaliellaceae</taxon>
        <taxon>Dunaliella</taxon>
    </lineage>
</organism>
<evidence type="ECO:0000256" key="7">
    <source>
        <dbReference type="ARBA" id="ARBA00023235"/>
    </source>
</evidence>
<dbReference type="PANTHER" id="PTHR10290:SF3">
    <property type="entry name" value="DNA TOPOISOMERASE 1"/>
    <property type="match status" value="1"/>
</dbReference>
<reference evidence="13" key="1">
    <citation type="submission" date="2017-08" db="EMBL/GenBank/DDBJ databases">
        <authorList>
            <person name="Polle J.E."/>
            <person name="Barry K."/>
            <person name="Cushman J."/>
            <person name="Schmutz J."/>
            <person name="Tran D."/>
            <person name="Hathwaick L.T."/>
            <person name="Yim W.C."/>
            <person name="Jenkins J."/>
            <person name="Mckie-Krisberg Z.M."/>
            <person name="Prochnik S."/>
            <person name="Lindquist E."/>
            <person name="Dockter R.B."/>
            <person name="Adam C."/>
            <person name="Molina H."/>
            <person name="Bunkerborg J."/>
            <person name="Jin E."/>
            <person name="Buchheim M."/>
            <person name="Magnuson J."/>
        </authorList>
    </citation>
    <scope>NUCLEOTIDE SEQUENCE</scope>
    <source>
        <strain evidence="13">CCAP 19/18</strain>
    </source>
</reference>
<comment type="similarity">
    <text evidence="2 9">Belongs to the type IB topoisomerase family.</text>
</comment>
<feature type="compositionally biased region" description="Basic and acidic residues" evidence="11">
    <location>
        <begin position="19"/>
        <end position="32"/>
    </location>
</feature>
<feature type="compositionally biased region" description="Low complexity" evidence="11">
    <location>
        <begin position="33"/>
        <end position="59"/>
    </location>
</feature>
<evidence type="ECO:0000256" key="3">
    <source>
        <dbReference type="ARBA" id="ARBA00012891"/>
    </source>
</evidence>
<protein>
    <recommendedName>
        <fullName evidence="4">DNA topoisomerase 1</fullName>
        <ecNumber evidence="3">5.6.2.1</ecNumber>
    </recommendedName>
    <alternativeName>
        <fullName evidence="8">DNA topoisomerase I</fullName>
    </alternativeName>
</protein>
<evidence type="ECO:0000256" key="5">
    <source>
        <dbReference type="ARBA" id="ARBA00023029"/>
    </source>
</evidence>
<dbReference type="InterPro" id="IPR013500">
    <property type="entry name" value="TopoI_cat_euk"/>
</dbReference>
<evidence type="ECO:0000256" key="2">
    <source>
        <dbReference type="ARBA" id="ARBA00006645"/>
    </source>
</evidence>
<dbReference type="InterPro" id="IPR011010">
    <property type="entry name" value="DNA_brk_join_enz"/>
</dbReference>
<dbReference type="InterPro" id="IPR018521">
    <property type="entry name" value="TopoIB_AS"/>
</dbReference>
<dbReference type="Gene3D" id="1.10.132.10">
    <property type="match status" value="1"/>
</dbReference>
<keyword evidence="5 9" id="KW-0799">Topoisomerase</keyword>
<dbReference type="EMBL" id="MU069442">
    <property type="protein sequence ID" value="KAF5843466.1"/>
    <property type="molecule type" value="Genomic_DNA"/>
</dbReference>
<evidence type="ECO:0000256" key="9">
    <source>
        <dbReference type="PROSITE-ProRule" id="PRU01382"/>
    </source>
</evidence>
<dbReference type="InterPro" id="IPR013034">
    <property type="entry name" value="DNA_topo_DNA_db_N_dom1"/>
</dbReference>
<dbReference type="Proteomes" id="UP000815325">
    <property type="component" value="Unassembled WGS sequence"/>
</dbReference>
<evidence type="ECO:0000256" key="8">
    <source>
        <dbReference type="ARBA" id="ARBA00033297"/>
    </source>
</evidence>
<dbReference type="InterPro" id="IPR013499">
    <property type="entry name" value="TopoI_euk"/>
</dbReference>
<dbReference type="InterPro" id="IPR025834">
    <property type="entry name" value="TopoI_C_dom"/>
</dbReference>
<comment type="caution">
    <text evidence="13">The sequence shown here is derived from an EMBL/GenBank/DDBJ whole genome shotgun (WGS) entry which is preliminary data.</text>
</comment>
<evidence type="ECO:0000256" key="6">
    <source>
        <dbReference type="ARBA" id="ARBA00023125"/>
    </source>
</evidence>
<dbReference type="Gene3D" id="1.10.10.41">
    <property type="entry name" value="Yeast DNA topoisomerase - domain 1"/>
    <property type="match status" value="1"/>
</dbReference>
<feature type="compositionally biased region" description="Basic and acidic residues" evidence="11">
    <location>
        <begin position="119"/>
        <end position="142"/>
    </location>
</feature>
<dbReference type="InterPro" id="IPR051062">
    <property type="entry name" value="Topoisomerase_IB"/>
</dbReference>
<keyword evidence="10" id="KW-0175">Coiled coil</keyword>
<feature type="compositionally biased region" description="Acidic residues" evidence="11">
    <location>
        <begin position="61"/>
        <end position="74"/>
    </location>
</feature>
<dbReference type="Pfam" id="PF01028">
    <property type="entry name" value="Topoisom_I"/>
    <property type="match status" value="1"/>
</dbReference>
<dbReference type="PANTHER" id="PTHR10290">
    <property type="entry name" value="DNA TOPOISOMERASE I"/>
    <property type="match status" value="1"/>
</dbReference>
<feature type="compositionally biased region" description="Basic residues" evidence="11">
    <location>
        <begin position="96"/>
        <end position="118"/>
    </location>
</feature>
<gene>
    <name evidence="13" type="ORF">DUNSADRAFT_15761</name>
</gene>
<dbReference type="InterPro" id="IPR008336">
    <property type="entry name" value="TopoI_DNA-bd_euk"/>
</dbReference>
<evidence type="ECO:0000313" key="14">
    <source>
        <dbReference type="Proteomes" id="UP000815325"/>
    </source>
</evidence>
<feature type="coiled-coil region" evidence="10">
    <location>
        <begin position="468"/>
        <end position="527"/>
    </location>
</feature>
<feature type="region of interest" description="Disordered" evidence="11">
    <location>
        <begin position="1"/>
        <end position="142"/>
    </location>
</feature>
<evidence type="ECO:0000313" key="13">
    <source>
        <dbReference type="EMBL" id="KAF5843466.1"/>
    </source>
</evidence>
<feature type="domain" description="DNA topoisomerase I eukaryotic-type" evidence="12">
    <location>
        <begin position="228"/>
        <end position="553"/>
    </location>
</feature>
<accession>A0ABQ7H9D8</accession>
<comment type="catalytic activity">
    <reaction evidence="1 9">
        <text>ATP-independent breakage of single-stranded DNA, followed by passage and rejoining.</text>
        <dbReference type="EC" id="5.6.2.1"/>
    </reaction>
</comment>
<keyword evidence="6 9" id="KW-0238">DNA-binding</keyword>
<dbReference type="PROSITE" id="PS52038">
    <property type="entry name" value="TOPO_IB_2"/>
    <property type="match status" value="1"/>
</dbReference>
<dbReference type="EC" id="5.6.2.1" evidence="3"/>
<dbReference type="Gene3D" id="3.90.15.10">
    <property type="entry name" value="Topoisomerase I, Chain A, domain 3"/>
    <property type="match status" value="1"/>
</dbReference>
<keyword evidence="14" id="KW-1185">Reference proteome</keyword>
<dbReference type="InterPro" id="IPR014727">
    <property type="entry name" value="TopoI_cat_a/b-sub_euk"/>
</dbReference>
<dbReference type="InterPro" id="IPR036202">
    <property type="entry name" value="TopoI_DNA-bd_euk_N_sf"/>
</dbReference>
<dbReference type="PRINTS" id="PR00416">
    <property type="entry name" value="EUTPISMRASEI"/>
</dbReference>
<keyword evidence="7 9" id="KW-0413">Isomerase</keyword>
<evidence type="ECO:0000256" key="1">
    <source>
        <dbReference type="ARBA" id="ARBA00000213"/>
    </source>
</evidence>
<sequence length="580" mass="65395">MSSSDDDVPLGVRQQQAAARREAEEKKGKEKPAGGAANGRAAGSAPSSKGAPSPKSKASSADEDDSEGEDEEASDSGSSDSGESDSEDDVPLSQRQQKKAPAAKRKKPASSAGPRKRARGSEGGERTSDRNKAKSQKDKGVKMWDTLRHGGVAFPPDYKPHGVKMLYDGKPVDLTPEQEEVASMFAIMKDTNYATKPQFLKNFWEGFKEVRFLKRIHVGNFRVEPPSLFRGRGEHPKMGMIKKRIYPKDITINIGEGEPIPEHPYPGQSWKEVRHDHTVTWLAYWRDTISQKDFKYVFLGATSSFKAESDMAKYEKARKLKHIIGEHENVELIPPNILKFDFLGKDSIRYENSHEVDPVVYANIEKYKHMDIHGKKKGPGDQVFDSFDANDLNKVLRNIMEGLSVKVFRTYNASIHFERMLREQEAAGKSFQIKTVDEKKADYDHANKEVAIMCNHQRSVPQAHGAQKEKLEQKLEKLESELKDLHKDLKAAKGDSKAKPEVITKRIEAKKNQIAKAKLQMHVKEDLSTVSLGTSKINYMDPRITVAWCKRNEAPIEKLFNRSLLAKFNWAMEEDPDFVF</sequence>
<dbReference type="PROSITE" id="PS00176">
    <property type="entry name" value="TOPO_IB_1"/>
    <property type="match status" value="1"/>
</dbReference>
<dbReference type="SUPFAM" id="SSF56741">
    <property type="entry name" value="Eukaryotic DNA topoisomerase I, N-terminal DNA-binding fragment"/>
    <property type="match status" value="1"/>
</dbReference>
<evidence type="ECO:0000256" key="10">
    <source>
        <dbReference type="SAM" id="Coils"/>
    </source>
</evidence>
<dbReference type="InterPro" id="IPR014711">
    <property type="entry name" value="TopoI_cat_a-hlx-sub_euk"/>
</dbReference>
<dbReference type="InterPro" id="IPR001631">
    <property type="entry name" value="TopoI"/>
</dbReference>
<proteinExistence type="inferred from homology"/>
<dbReference type="SUPFAM" id="SSF56349">
    <property type="entry name" value="DNA breaking-rejoining enzymes"/>
    <property type="match status" value="1"/>
</dbReference>
<evidence type="ECO:0000259" key="12">
    <source>
        <dbReference type="SMART" id="SM00435"/>
    </source>
</evidence>